<gene>
    <name evidence="1" type="ORF">BDZ94DRAFT_1062485</name>
</gene>
<dbReference type="EMBL" id="MU150325">
    <property type="protein sequence ID" value="KAF9459014.1"/>
    <property type="molecule type" value="Genomic_DNA"/>
</dbReference>
<reference evidence="1" key="1">
    <citation type="submission" date="2020-11" db="EMBL/GenBank/DDBJ databases">
        <authorList>
            <consortium name="DOE Joint Genome Institute"/>
            <person name="Ahrendt S."/>
            <person name="Riley R."/>
            <person name="Andreopoulos W."/>
            <person name="Labutti K."/>
            <person name="Pangilinan J."/>
            <person name="Ruiz-Duenas F.J."/>
            <person name="Barrasa J.M."/>
            <person name="Sanchez-Garcia M."/>
            <person name="Camarero S."/>
            <person name="Miyauchi S."/>
            <person name="Serrano A."/>
            <person name="Linde D."/>
            <person name="Babiker R."/>
            <person name="Drula E."/>
            <person name="Ayuso-Fernandez I."/>
            <person name="Pacheco R."/>
            <person name="Padilla G."/>
            <person name="Ferreira P."/>
            <person name="Barriuso J."/>
            <person name="Kellner H."/>
            <person name="Castanera R."/>
            <person name="Alfaro M."/>
            <person name="Ramirez L."/>
            <person name="Pisabarro A.G."/>
            <person name="Kuo A."/>
            <person name="Tritt A."/>
            <person name="Lipzen A."/>
            <person name="He G."/>
            <person name="Yan M."/>
            <person name="Ng V."/>
            <person name="Cullen D."/>
            <person name="Martin F."/>
            <person name="Rosso M.-N."/>
            <person name="Henrissat B."/>
            <person name="Hibbett D."/>
            <person name="Martinez A.T."/>
            <person name="Grigoriev I.V."/>
        </authorList>
    </citation>
    <scope>NUCLEOTIDE SEQUENCE</scope>
    <source>
        <strain evidence="1">CBS 247.69</strain>
    </source>
</reference>
<organism evidence="1 2">
    <name type="scientific">Collybia nuda</name>
    <dbReference type="NCBI Taxonomy" id="64659"/>
    <lineage>
        <taxon>Eukaryota</taxon>
        <taxon>Fungi</taxon>
        <taxon>Dikarya</taxon>
        <taxon>Basidiomycota</taxon>
        <taxon>Agaricomycotina</taxon>
        <taxon>Agaricomycetes</taxon>
        <taxon>Agaricomycetidae</taxon>
        <taxon>Agaricales</taxon>
        <taxon>Tricholomatineae</taxon>
        <taxon>Clitocybaceae</taxon>
        <taxon>Collybia</taxon>
    </lineage>
</organism>
<dbReference type="Proteomes" id="UP000807353">
    <property type="component" value="Unassembled WGS sequence"/>
</dbReference>
<dbReference type="AlphaFoldDB" id="A0A9P5XYH9"/>
<evidence type="ECO:0000313" key="1">
    <source>
        <dbReference type="EMBL" id="KAF9459014.1"/>
    </source>
</evidence>
<comment type="caution">
    <text evidence="1">The sequence shown here is derived from an EMBL/GenBank/DDBJ whole genome shotgun (WGS) entry which is preliminary data.</text>
</comment>
<keyword evidence="2" id="KW-1185">Reference proteome</keyword>
<evidence type="ECO:0000313" key="2">
    <source>
        <dbReference type="Proteomes" id="UP000807353"/>
    </source>
</evidence>
<accession>A0A9P5XYH9</accession>
<protein>
    <submittedName>
        <fullName evidence="1">Uncharacterized protein</fullName>
    </submittedName>
</protein>
<proteinExistence type="predicted"/>
<sequence>MPYRLVQKPFNDNYSNRYPRKIRVCNAIDPSTTPLHGTQLVQRFKEEPKFSLCWRDGQLQKESGGSSKLRVVEQRDSEPMIHIFYDYEPLFIAITFYPFFSVPAHTTDVSPHTWTPVMARPRSLLEYKPSLRRSSYILHIVAETGVRKSVRLDYHT</sequence>
<name>A0A9P5XYH9_9AGAR</name>